<gene>
    <name evidence="3" type="ORF">g.31521</name>
    <name evidence="4" type="ORF">g.31522</name>
</gene>
<dbReference type="EMBL" id="GEDC01010750">
    <property type="protein sequence ID" value="JAS26548.1"/>
    <property type="molecule type" value="Transcribed_RNA"/>
</dbReference>
<reference evidence="3" key="1">
    <citation type="submission" date="2015-12" db="EMBL/GenBank/DDBJ databases">
        <title>De novo transcriptome assembly of four potential Pierce s Disease insect vectors from Arizona vineyards.</title>
        <authorList>
            <person name="Tassone E.E."/>
        </authorList>
    </citation>
    <scope>NUCLEOTIDE SEQUENCE</scope>
</reference>
<evidence type="ECO:0000313" key="4">
    <source>
        <dbReference type="EMBL" id="JAS26548.1"/>
    </source>
</evidence>
<feature type="compositionally biased region" description="Polar residues" evidence="1">
    <location>
        <begin position="179"/>
        <end position="199"/>
    </location>
</feature>
<feature type="transmembrane region" description="Helical" evidence="2">
    <location>
        <begin position="314"/>
        <end position="338"/>
    </location>
</feature>
<organism evidence="3">
    <name type="scientific">Clastoptera arizonana</name>
    <name type="common">Arizona spittle bug</name>
    <dbReference type="NCBI Taxonomy" id="38151"/>
    <lineage>
        <taxon>Eukaryota</taxon>
        <taxon>Metazoa</taxon>
        <taxon>Ecdysozoa</taxon>
        <taxon>Arthropoda</taxon>
        <taxon>Hexapoda</taxon>
        <taxon>Insecta</taxon>
        <taxon>Pterygota</taxon>
        <taxon>Neoptera</taxon>
        <taxon>Paraneoptera</taxon>
        <taxon>Hemiptera</taxon>
        <taxon>Auchenorrhyncha</taxon>
        <taxon>Cercopoidea</taxon>
        <taxon>Clastopteridae</taxon>
        <taxon>Clastoptera</taxon>
    </lineage>
</organism>
<evidence type="ECO:0000313" key="3">
    <source>
        <dbReference type="EMBL" id="JAS17840.1"/>
    </source>
</evidence>
<protein>
    <submittedName>
        <fullName evidence="3">Uncharacterized protein</fullName>
    </submittedName>
</protein>
<dbReference type="EMBL" id="GEDC01019458">
    <property type="protein sequence ID" value="JAS17840.1"/>
    <property type="molecule type" value="Transcribed_RNA"/>
</dbReference>
<keyword evidence="2" id="KW-1133">Transmembrane helix</keyword>
<proteinExistence type="predicted"/>
<accession>A0A1B6CWI1</accession>
<name>A0A1B6CWI1_9HEMI</name>
<feature type="region of interest" description="Disordered" evidence="1">
    <location>
        <begin position="178"/>
        <end position="200"/>
    </location>
</feature>
<evidence type="ECO:0000256" key="2">
    <source>
        <dbReference type="SAM" id="Phobius"/>
    </source>
</evidence>
<dbReference type="AlphaFoldDB" id="A0A1B6CWI1"/>
<sequence length="404" mass="45354">MALYLVLHQICGRKLLEGLWILFWVTSITNGSTLLGEKLKKNLELTSSELDVLSANSENFNFSGSKVINVGQTDGVFSLKNINNEDQQKSDDVSITSPNIQSKVISPKTLFQEENKQKLDEKDKINFQSKEEKKFPGYNFSIKNNTFDSKHRNNDPFSSSNNFLHSNHSFQKEIEKGDNFSTPKSFLDSSPTNKSTTKPKLTEAALFNKYLISERKKAASTLPTNKQKVFYQESSLNESSLMNDQPVQTNTSEGNLDVSIKSSSNNEEDDVEVIDHNNMTLIDEALNETIFNNTSSQPIGRIMTPSAGIGFNTILITGVSLAVVILGGIMAAGSYVFYRHRYWNKPQTLSDKCSNADSSGYIDDSTLRENSEEMYSLDNDSFLNSLEAMTIQNYWTDNVKHTKL</sequence>
<keyword evidence="2" id="KW-0812">Transmembrane</keyword>
<keyword evidence="2" id="KW-0472">Membrane</keyword>
<evidence type="ECO:0000256" key="1">
    <source>
        <dbReference type="SAM" id="MobiDB-lite"/>
    </source>
</evidence>